<dbReference type="InterPro" id="IPR016477">
    <property type="entry name" value="Fructo-/Ketosamine-3-kinase"/>
</dbReference>
<comment type="caution">
    <text evidence="2">The sequence shown here is derived from an EMBL/GenBank/DDBJ whole genome shotgun (WGS) entry which is preliminary data.</text>
</comment>
<proteinExistence type="inferred from homology"/>
<keyword evidence="1" id="KW-0808">Transferase</keyword>
<dbReference type="SUPFAM" id="SSF56112">
    <property type="entry name" value="Protein kinase-like (PK-like)"/>
    <property type="match status" value="1"/>
</dbReference>
<dbReference type="Gene3D" id="1.10.510.10">
    <property type="entry name" value="Transferase(Phosphotransferase) domain 1"/>
    <property type="match status" value="1"/>
</dbReference>
<dbReference type="Pfam" id="PF03881">
    <property type="entry name" value="Fructosamin_kin"/>
    <property type="match status" value="1"/>
</dbReference>
<organism evidence="2 3">
    <name type="scientific">Microlunatus aurantiacus</name>
    <dbReference type="NCBI Taxonomy" id="446786"/>
    <lineage>
        <taxon>Bacteria</taxon>
        <taxon>Bacillati</taxon>
        <taxon>Actinomycetota</taxon>
        <taxon>Actinomycetes</taxon>
        <taxon>Propionibacteriales</taxon>
        <taxon>Propionibacteriaceae</taxon>
        <taxon>Microlunatus</taxon>
    </lineage>
</organism>
<dbReference type="GO" id="GO:0016301">
    <property type="term" value="F:kinase activity"/>
    <property type="evidence" value="ECO:0007669"/>
    <property type="project" value="UniProtKB-KW"/>
</dbReference>
<keyword evidence="1 2" id="KW-0418">Kinase</keyword>
<dbReference type="InterPro" id="IPR011009">
    <property type="entry name" value="Kinase-like_dom_sf"/>
</dbReference>
<evidence type="ECO:0000313" key="2">
    <source>
        <dbReference type="EMBL" id="GAA3704446.1"/>
    </source>
</evidence>
<dbReference type="PANTHER" id="PTHR12149">
    <property type="entry name" value="FRUCTOSAMINE 3 KINASE-RELATED PROTEIN"/>
    <property type="match status" value="1"/>
</dbReference>
<comment type="similarity">
    <text evidence="1">Belongs to the fructosamine kinase family.</text>
</comment>
<dbReference type="PANTHER" id="PTHR12149:SF8">
    <property type="entry name" value="PROTEIN-RIBULOSAMINE 3-KINASE"/>
    <property type="match status" value="1"/>
</dbReference>
<keyword evidence="3" id="KW-1185">Reference proteome</keyword>
<name>A0ABP7DE76_9ACTN</name>
<dbReference type="RefSeq" id="WP_344812434.1">
    <property type="nucleotide sequence ID" value="NZ_BAAAYX010000005.1"/>
</dbReference>
<gene>
    <name evidence="2" type="ORF">GCM10022204_22410</name>
</gene>
<dbReference type="PIRSF" id="PIRSF006221">
    <property type="entry name" value="Ketosamine-3-kinase"/>
    <property type="match status" value="1"/>
</dbReference>
<reference evidence="3" key="1">
    <citation type="journal article" date="2019" name="Int. J. Syst. Evol. Microbiol.">
        <title>The Global Catalogue of Microorganisms (GCM) 10K type strain sequencing project: providing services to taxonomists for standard genome sequencing and annotation.</title>
        <authorList>
            <consortium name="The Broad Institute Genomics Platform"/>
            <consortium name="The Broad Institute Genome Sequencing Center for Infectious Disease"/>
            <person name="Wu L."/>
            <person name="Ma J."/>
        </authorList>
    </citation>
    <scope>NUCLEOTIDE SEQUENCE [LARGE SCALE GENOMIC DNA]</scope>
    <source>
        <strain evidence="3">JCM 16548</strain>
    </source>
</reference>
<protein>
    <submittedName>
        <fullName evidence="2">Fructosamine kinase family protein</fullName>
    </submittedName>
</protein>
<dbReference type="Gene3D" id="1.20.1270.240">
    <property type="match status" value="1"/>
</dbReference>
<evidence type="ECO:0000313" key="3">
    <source>
        <dbReference type="Proteomes" id="UP001500051"/>
    </source>
</evidence>
<dbReference type="Proteomes" id="UP001500051">
    <property type="component" value="Unassembled WGS sequence"/>
</dbReference>
<dbReference type="EMBL" id="BAAAYX010000005">
    <property type="protein sequence ID" value="GAA3704446.1"/>
    <property type="molecule type" value="Genomic_DNA"/>
</dbReference>
<sequence>MPDRFTKSRPAAPDAYLVEAAGLRWLAAAGPGSASVVEVLEVTPDQLVLPRLVPARPTRRAAAEFGTALATTHAAGAPAYGAPPDGWTGDGYIGTQPLSLRPTDRWGTFYAEQRLLPYADAATRIGNLSPRGRRLVERVADRLRAGELDDDRPPARIHGDLWAGNVIFTATGVTLIDPAAHGGHGLTDLAMLHLFGAPELGTISAAYAGAAGVGPGWQGLIGLHQLHPLLVHAVTHGAGYGAEAEAVAGRYA</sequence>
<evidence type="ECO:0000256" key="1">
    <source>
        <dbReference type="PIRNR" id="PIRNR006221"/>
    </source>
</evidence>
<accession>A0ABP7DE76</accession>
<dbReference type="Gene3D" id="3.30.200.20">
    <property type="entry name" value="Phosphorylase Kinase, domain 1"/>
    <property type="match status" value="1"/>
</dbReference>